<evidence type="ECO:0000256" key="3">
    <source>
        <dbReference type="SAM" id="Phobius"/>
    </source>
</evidence>
<reference evidence="6" key="1">
    <citation type="submission" date="2025-08" db="UniProtKB">
        <authorList>
            <consortium name="Ensembl"/>
        </authorList>
    </citation>
    <scope>IDENTIFICATION</scope>
</reference>
<gene>
    <name evidence="6" type="primary">LOC112947154</name>
</gene>
<dbReference type="SUPFAM" id="SSF49265">
    <property type="entry name" value="Fibronectin type III"/>
    <property type="match status" value="1"/>
</dbReference>
<feature type="chain" id="PRO_5034957435" evidence="4">
    <location>
        <begin position="23"/>
        <end position="455"/>
    </location>
</feature>
<feature type="domain" description="Fibronectin type-III" evidence="5">
    <location>
        <begin position="216"/>
        <end position="313"/>
    </location>
</feature>
<keyword evidence="3" id="KW-1133">Transmembrane helix</keyword>
<keyword evidence="1" id="KW-0677">Repeat</keyword>
<dbReference type="Ensembl" id="ENSNPET00000008737.1">
    <property type="protein sequence ID" value="ENSNPEP00000008526.1"/>
    <property type="gene ID" value="ENSNPEG00000006402.1"/>
</dbReference>
<reference evidence="6" key="2">
    <citation type="submission" date="2025-09" db="UniProtKB">
        <authorList>
            <consortium name="Ensembl"/>
        </authorList>
    </citation>
    <scope>IDENTIFICATION</scope>
</reference>
<dbReference type="InterPro" id="IPR013783">
    <property type="entry name" value="Ig-like_fold"/>
</dbReference>
<keyword evidence="3" id="KW-0472">Membrane</keyword>
<keyword evidence="2" id="KW-1015">Disulfide bond</keyword>
<evidence type="ECO:0000313" key="7">
    <source>
        <dbReference type="Proteomes" id="UP000694420"/>
    </source>
</evidence>
<name>A0A8C6Z791_NOTPE</name>
<dbReference type="PANTHER" id="PTHR24051:SF6">
    <property type="entry name" value="FIBRONECTIN TYPE-III DOMAIN-CONTAINING PROTEIN-RELATED"/>
    <property type="match status" value="1"/>
</dbReference>
<dbReference type="SMART" id="SM00060">
    <property type="entry name" value="FN3"/>
    <property type="match status" value="1"/>
</dbReference>
<keyword evidence="7" id="KW-1185">Reference proteome</keyword>
<dbReference type="InterPro" id="IPR051622">
    <property type="entry name" value="R-tyr_protein_phosphatases"/>
</dbReference>
<feature type="transmembrane region" description="Helical" evidence="3">
    <location>
        <begin position="427"/>
        <end position="453"/>
    </location>
</feature>
<organism evidence="6 7">
    <name type="scientific">Nothoprocta perdicaria</name>
    <name type="common">Chilean tinamou</name>
    <name type="synonym">Crypturus perdicarius</name>
    <dbReference type="NCBI Taxonomy" id="30464"/>
    <lineage>
        <taxon>Eukaryota</taxon>
        <taxon>Metazoa</taxon>
        <taxon>Chordata</taxon>
        <taxon>Craniata</taxon>
        <taxon>Vertebrata</taxon>
        <taxon>Euteleostomi</taxon>
        <taxon>Archelosauria</taxon>
        <taxon>Archosauria</taxon>
        <taxon>Dinosauria</taxon>
        <taxon>Saurischia</taxon>
        <taxon>Theropoda</taxon>
        <taxon>Coelurosauria</taxon>
        <taxon>Aves</taxon>
        <taxon>Palaeognathae</taxon>
        <taxon>Tinamiformes</taxon>
        <taxon>Tinamidae</taxon>
        <taxon>Nothoprocta</taxon>
    </lineage>
</organism>
<feature type="signal peptide" evidence="4">
    <location>
        <begin position="1"/>
        <end position="22"/>
    </location>
</feature>
<keyword evidence="3" id="KW-0812">Transmembrane</keyword>
<evidence type="ECO:0000259" key="5">
    <source>
        <dbReference type="PROSITE" id="PS50853"/>
    </source>
</evidence>
<dbReference type="Gene3D" id="2.60.40.10">
    <property type="entry name" value="Immunoglobulins"/>
    <property type="match status" value="1"/>
</dbReference>
<keyword evidence="4" id="KW-0732">Signal</keyword>
<dbReference type="Pfam" id="PF00041">
    <property type="entry name" value="fn3"/>
    <property type="match status" value="1"/>
</dbReference>
<evidence type="ECO:0000256" key="2">
    <source>
        <dbReference type="ARBA" id="ARBA00023157"/>
    </source>
</evidence>
<sequence length="455" mass="50111">MVFRWLFLAFLLILAPLRAVQGEEESGPKVQGVPQETGMCQRPRWDQSLQLTPDQRNYRQNEEVMLSCPDGLHPSFTEVKCASEVKSIRHGKPVYGEVWMRRNGTAGWIRIQSDAECTELLRVVPESLEVSATSIKLNWTCRIPHACERMQAMCRLASPSSPPCEAEEITGEEMLWGEKGTFTCPLLQPFTFYSVTISLPPSTVLFAWPFQTKETVPDKPKNVSLDASTGLLSWSALPPCKGEILAYQLSITARDARESGFLEIERLRLDGSVTEYALPQHRPGRTYVVTVQGVTAAGAGPVSRWEFRGSGKGCAGVPLRRPCSAGGCSVQQGAGLLPPAAEPRPHRPLWPGSCRSGQGPAPYQQSMWKETQSFIVCWLPARQAMTRPHCLSPHGRAQTRVSHPMHKSGALGRDTHSSLLAAGKASWSWTAITVILVLVALAFLLAGILWFALSR</sequence>
<dbReference type="InterPro" id="IPR003961">
    <property type="entry name" value="FN3_dom"/>
</dbReference>
<dbReference type="PROSITE" id="PS50853">
    <property type="entry name" value="FN3"/>
    <property type="match status" value="1"/>
</dbReference>
<dbReference type="AlphaFoldDB" id="A0A8C6Z791"/>
<accession>A0A8C6Z791</accession>
<proteinExistence type="predicted"/>
<dbReference type="Proteomes" id="UP000694420">
    <property type="component" value="Unplaced"/>
</dbReference>
<evidence type="ECO:0000256" key="4">
    <source>
        <dbReference type="SAM" id="SignalP"/>
    </source>
</evidence>
<dbReference type="CDD" id="cd00063">
    <property type="entry name" value="FN3"/>
    <property type="match status" value="1"/>
</dbReference>
<dbReference type="PANTHER" id="PTHR24051">
    <property type="entry name" value="SUSHI DOMAIN-CONTAINING PROTEIN 1"/>
    <property type="match status" value="1"/>
</dbReference>
<evidence type="ECO:0000256" key="1">
    <source>
        <dbReference type="ARBA" id="ARBA00022737"/>
    </source>
</evidence>
<evidence type="ECO:0000313" key="6">
    <source>
        <dbReference type="Ensembl" id="ENSNPEP00000008526.1"/>
    </source>
</evidence>
<dbReference type="InterPro" id="IPR036116">
    <property type="entry name" value="FN3_sf"/>
</dbReference>
<protein>
    <submittedName>
        <fullName evidence="6">Uncharacterized LOC112947154</fullName>
    </submittedName>
</protein>